<sequence>MNIGILDQSPILPGENATDAFRHTLRLAAHADRLGFSRYWVSEHHDATGLAGSSPEVLIASIAAHTKRIRVGSGGVLLPHYSPYKVAENFHVLASLYPGRIDLGIGRAPGGMPLATRALRYGRPAAADYETTFDRALSDLGGFLKHDLPAEHPLHGLKATPIPEQAPEVWLLGSSGYSGRKAAEMGASFSFAHFINGEGGEEVVRAYYDAFRPGPLGDKPRANACIIVICADSDEEAERLATSVDLRLLLLDRGDSRATFVSPEEAAAFPYTEWDRERIRYNRGRMIVGGPDKVKRDLEAFVERYGIDEVIAMTVTYDFEARVRSYELLGGMFRLHRE</sequence>
<dbReference type="SUPFAM" id="SSF51679">
    <property type="entry name" value="Bacterial luciferase-like"/>
    <property type="match status" value="1"/>
</dbReference>
<reference evidence="3 4" key="1">
    <citation type="submission" date="2018-09" db="EMBL/GenBank/DDBJ databases">
        <title>Paenibacillus SK2017-BO5.</title>
        <authorList>
            <person name="Piskunova J.V."/>
            <person name="Dubiley S.A."/>
            <person name="Severinov K.V."/>
        </authorList>
    </citation>
    <scope>NUCLEOTIDE SEQUENCE [LARGE SCALE GENOMIC DNA]</scope>
    <source>
        <strain evidence="3 4">BO5</strain>
    </source>
</reference>
<dbReference type="InterPro" id="IPR036661">
    <property type="entry name" value="Luciferase-like_sf"/>
</dbReference>
<evidence type="ECO:0000313" key="3">
    <source>
        <dbReference type="EMBL" id="RJG25678.1"/>
    </source>
</evidence>
<accession>A0A3A3GL12</accession>
<proteinExistence type="predicted"/>
<dbReference type="OrthoDB" id="9780518at2"/>
<dbReference type="InterPro" id="IPR019949">
    <property type="entry name" value="CmoO-like"/>
</dbReference>
<comment type="caution">
    <text evidence="3">The sequence shown here is derived from an EMBL/GenBank/DDBJ whole genome shotgun (WGS) entry which is preliminary data.</text>
</comment>
<dbReference type="InterPro" id="IPR011251">
    <property type="entry name" value="Luciferase-like_dom"/>
</dbReference>
<dbReference type="GO" id="GO:0005829">
    <property type="term" value="C:cytosol"/>
    <property type="evidence" value="ECO:0007669"/>
    <property type="project" value="TreeGrafter"/>
</dbReference>
<name>A0A3A3GL12_PANTH</name>
<dbReference type="PANTHER" id="PTHR30137">
    <property type="entry name" value="LUCIFERASE-LIKE MONOOXYGENASE"/>
    <property type="match status" value="1"/>
</dbReference>
<dbReference type="Proteomes" id="UP000266177">
    <property type="component" value="Unassembled WGS sequence"/>
</dbReference>
<dbReference type="PANTHER" id="PTHR30137:SF19">
    <property type="entry name" value="LUCIFERASE-LIKE MONOOXYGENASE"/>
    <property type="match status" value="1"/>
</dbReference>
<evidence type="ECO:0000313" key="4">
    <source>
        <dbReference type="Proteomes" id="UP000266177"/>
    </source>
</evidence>
<comment type="similarity">
    <text evidence="1">To bacterial alkanal monooxygenase alpha and beta chains.</text>
</comment>
<evidence type="ECO:0000256" key="1">
    <source>
        <dbReference type="ARBA" id="ARBA00007789"/>
    </source>
</evidence>
<dbReference type="NCBIfam" id="TIGR03558">
    <property type="entry name" value="oxido_grp_1"/>
    <property type="match status" value="1"/>
</dbReference>
<dbReference type="FunFam" id="3.20.20.30:FF:000002">
    <property type="entry name" value="LLM class flavin-dependent oxidoreductase"/>
    <property type="match status" value="1"/>
</dbReference>
<organism evidence="3 4">
    <name type="scientific">Paenibacillus thiaminolyticus</name>
    <name type="common">Bacillus thiaminolyticus</name>
    <dbReference type="NCBI Taxonomy" id="49283"/>
    <lineage>
        <taxon>Bacteria</taxon>
        <taxon>Bacillati</taxon>
        <taxon>Bacillota</taxon>
        <taxon>Bacilli</taxon>
        <taxon>Bacillales</taxon>
        <taxon>Paenibacillaceae</taxon>
        <taxon>Paenibacillus</taxon>
    </lineage>
</organism>
<evidence type="ECO:0000259" key="2">
    <source>
        <dbReference type="Pfam" id="PF00296"/>
    </source>
</evidence>
<dbReference type="GO" id="GO:0016705">
    <property type="term" value="F:oxidoreductase activity, acting on paired donors, with incorporation or reduction of molecular oxygen"/>
    <property type="evidence" value="ECO:0007669"/>
    <property type="project" value="InterPro"/>
</dbReference>
<dbReference type="Gene3D" id="3.20.20.30">
    <property type="entry name" value="Luciferase-like domain"/>
    <property type="match status" value="1"/>
</dbReference>
<dbReference type="CDD" id="cd00347">
    <property type="entry name" value="Flavin_utilizing_monoxygenases"/>
    <property type="match status" value="1"/>
</dbReference>
<dbReference type="RefSeq" id="WP_119791855.1">
    <property type="nucleotide sequence ID" value="NZ_QYZD01000003.1"/>
</dbReference>
<gene>
    <name evidence="3" type="ORF">DQX05_06275</name>
</gene>
<dbReference type="AlphaFoldDB" id="A0A3A3GL12"/>
<dbReference type="EMBL" id="QYZD01000003">
    <property type="protein sequence ID" value="RJG25678.1"/>
    <property type="molecule type" value="Genomic_DNA"/>
</dbReference>
<feature type="domain" description="Luciferase-like" evidence="2">
    <location>
        <begin position="1"/>
        <end position="306"/>
    </location>
</feature>
<dbReference type="Pfam" id="PF00296">
    <property type="entry name" value="Bac_luciferase"/>
    <property type="match status" value="1"/>
</dbReference>
<dbReference type="InterPro" id="IPR050766">
    <property type="entry name" value="Bact_Lucif_Oxidored"/>
</dbReference>
<protein>
    <submittedName>
        <fullName evidence="3">LLM class flavin-dependent oxidoreductase</fullName>
    </submittedName>
</protein>